<dbReference type="InterPro" id="IPR012337">
    <property type="entry name" value="RNaseH-like_sf"/>
</dbReference>
<proteinExistence type="predicted"/>
<dbReference type="SUPFAM" id="SSF53098">
    <property type="entry name" value="Ribonuclease H-like"/>
    <property type="match status" value="1"/>
</dbReference>
<dbReference type="GO" id="GO:0006313">
    <property type="term" value="P:DNA transposition"/>
    <property type="evidence" value="ECO:0007669"/>
    <property type="project" value="InterPro"/>
</dbReference>
<evidence type="ECO:0000259" key="1">
    <source>
        <dbReference type="Pfam" id="PF01609"/>
    </source>
</evidence>
<dbReference type="Pfam" id="PF01609">
    <property type="entry name" value="DDE_Tnp_1"/>
    <property type="match status" value="1"/>
</dbReference>
<dbReference type="EMBL" id="UOEP01000200">
    <property type="protein sequence ID" value="VAW23745.1"/>
    <property type="molecule type" value="Genomic_DNA"/>
</dbReference>
<organism evidence="2">
    <name type="scientific">hydrothermal vent metagenome</name>
    <dbReference type="NCBI Taxonomy" id="652676"/>
    <lineage>
        <taxon>unclassified sequences</taxon>
        <taxon>metagenomes</taxon>
        <taxon>ecological metagenomes</taxon>
    </lineage>
</organism>
<sequence length="265" mass="31016">MQTFTNKNTESTLTDWYANIITTRKEQLNKISNIIVADAWFSKRKFTDEIISAKMNLISRFRDDADLLYLFHGQQSKGKGRPKKYDGKIIHNNINKDYFNFVEKNENAEIYCAEVYSKALKRIIKLVHVIYKNKKGKETPKLYFSTDLSLEALDILDYYTCRFQIEFLYRDAKQHTGLNDCQARSENKLHFHFNSALTGINIAKVEHWLSVPKSERGAFSMNDIKTINNNMLQLQRFFDKFGINPYSIKNQLKAKELIYYGTIAA</sequence>
<accession>A0A3B0TYU3</accession>
<dbReference type="InterPro" id="IPR002559">
    <property type="entry name" value="Transposase_11"/>
</dbReference>
<dbReference type="GO" id="GO:0003677">
    <property type="term" value="F:DNA binding"/>
    <property type="evidence" value="ECO:0007669"/>
    <property type="project" value="InterPro"/>
</dbReference>
<reference evidence="2" key="1">
    <citation type="submission" date="2018-06" db="EMBL/GenBank/DDBJ databases">
        <authorList>
            <person name="Zhirakovskaya E."/>
        </authorList>
    </citation>
    <scope>NUCLEOTIDE SEQUENCE</scope>
</reference>
<dbReference type="AlphaFoldDB" id="A0A3B0TYU3"/>
<gene>
    <name evidence="2" type="ORF">MNBD_BACTEROID01-507</name>
</gene>
<dbReference type="GO" id="GO:0004803">
    <property type="term" value="F:transposase activity"/>
    <property type="evidence" value="ECO:0007669"/>
    <property type="project" value="InterPro"/>
</dbReference>
<protein>
    <recommendedName>
        <fullName evidence="1">Transposase IS4-like domain-containing protein</fullName>
    </recommendedName>
</protein>
<name>A0A3B0TYU3_9ZZZZ</name>
<evidence type="ECO:0000313" key="2">
    <source>
        <dbReference type="EMBL" id="VAW23745.1"/>
    </source>
</evidence>
<feature type="domain" description="Transposase IS4-like" evidence="1">
    <location>
        <begin position="33"/>
        <end position="199"/>
    </location>
</feature>